<dbReference type="AlphaFoldDB" id="W2Q671"/>
<sequence length="98" mass="11254">MKKQGLKYDVVVITIAPNYGNSAVKTEILDTKFIVHPVGSSANRWGIVMLHLYCDVTTKTPQVHVFMYEQLIDADYRELMIAVWKGTMKHQSEERKVV</sequence>
<name>W2Q671_PHYN3</name>
<evidence type="ECO:0000313" key="1">
    <source>
        <dbReference type="EMBL" id="ETN08698.1"/>
    </source>
</evidence>
<evidence type="ECO:0000313" key="2">
    <source>
        <dbReference type="Proteomes" id="UP000018817"/>
    </source>
</evidence>
<dbReference type="Proteomes" id="UP000018817">
    <property type="component" value="Unassembled WGS sequence"/>
</dbReference>
<protein>
    <submittedName>
        <fullName evidence="1">Uncharacterized protein</fullName>
    </submittedName>
</protein>
<dbReference type="STRING" id="761204.W2Q671"/>
<dbReference type="EMBL" id="KI669587">
    <property type="protein sequence ID" value="ETN08698.1"/>
    <property type="molecule type" value="Genomic_DNA"/>
</dbReference>
<accession>W2Q671</accession>
<dbReference type="RefSeq" id="XP_008905885.1">
    <property type="nucleotide sequence ID" value="XM_008907637.1"/>
</dbReference>
<gene>
    <name evidence="1" type="ORF">PPTG_22952</name>
</gene>
<proteinExistence type="predicted"/>
<dbReference type="GeneID" id="20191551"/>
<reference evidence="2" key="1">
    <citation type="submission" date="2011-12" db="EMBL/GenBank/DDBJ databases">
        <authorList>
            <consortium name="The Broad Institute Genome Sequencing Platform"/>
            <person name="Russ C."/>
            <person name="Tyler B."/>
            <person name="Panabieres F."/>
            <person name="Shan W."/>
            <person name="Tripathy S."/>
            <person name="Grunwald N."/>
            <person name="Machado M."/>
            <person name="Young S.K."/>
            <person name="Zeng Q."/>
            <person name="Gargeya S."/>
            <person name="Fitzgerald M."/>
            <person name="Haas B."/>
            <person name="Abouelleil A."/>
            <person name="Alvarado L."/>
            <person name="Arachchi H.M."/>
            <person name="Berlin A."/>
            <person name="Chapman S.B."/>
            <person name="Gearin G."/>
            <person name="Goldberg J."/>
            <person name="Griggs A."/>
            <person name="Gujja S."/>
            <person name="Hansen M."/>
            <person name="Heiman D."/>
            <person name="Howarth C."/>
            <person name="Larimer J."/>
            <person name="Lui A."/>
            <person name="MacDonald P.J.P."/>
            <person name="McCowen C."/>
            <person name="Montmayeur A."/>
            <person name="Murphy C."/>
            <person name="Neiman D."/>
            <person name="Pearson M."/>
            <person name="Priest M."/>
            <person name="Roberts A."/>
            <person name="Saif S."/>
            <person name="Shea T."/>
            <person name="Sisk P."/>
            <person name="Stolte C."/>
            <person name="Sykes S."/>
            <person name="Wortman J."/>
            <person name="Nusbaum C."/>
            <person name="Birren B."/>
        </authorList>
    </citation>
    <scope>NUCLEOTIDE SEQUENCE [LARGE SCALE GENOMIC DNA]</scope>
    <source>
        <strain evidence="2">INRA-310</strain>
    </source>
</reference>
<organism evidence="1 2">
    <name type="scientific">Phytophthora nicotianae (strain INRA-310)</name>
    <name type="common">Phytophthora parasitica</name>
    <dbReference type="NCBI Taxonomy" id="761204"/>
    <lineage>
        <taxon>Eukaryota</taxon>
        <taxon>Sar</taxon>
        <taxon>Stramenopiles</taxon>
        <taxon>Oomycota</taxon>
        <taxon>Peronosporomycetes</taxon>
        <taxon>Peronosporales</taxon>
        <taxon>Peronosporaceae</taxon>
        <taxon>Phytophthora</taxon>
    </lineage>
</organism>
<reference evidence="1 2" key="2">
    <citation type="submission" date="2013-11" db="EMBL/GenBank/DDBJ databases">
        <title>The Genome Sequence of Phytophthora parasitica INRA-310.</title>
        <authorList>
            <consortium name="The Broad Institute Genomics Platform"/>
            <person name="Russ C."/>
            <person name="Tyler B."/>
            <person name="Panabieres F."/>
            <person name="Shan W."/>
            <person name="Tripathy S."/>
            <person name="Grunwald N."/>
            <person name="Machado M."/>
            <person name="Johnson C.S."/>
            <person name="Arredondo F."/>
            <person name="Hong C."/>
            <person name="Coffey M."/>
            <person name="Young S.K."/>
            <person name="Zeng Q."/>
            <person name="Gargeya S."/>
            <person name="Fitzgerald M."/>
            <person name="Abouelleil A."/>
            <person name="Alvarado L."/>
            <person name="Chapman S.B."/>
            <person name="Gainer-Dewar J."/>
            <person name="Goldberg J."/>
            <person name="Griggs A."/>
            <person name="Gujja S."/>
            <person name="Hansen M."/>
            <person name="Howarth C."/>
            <person name="Imamovic A."/>
            <person name="Ireland A."/>
            <person name="Larimer J."/>
            <person name="McCowan C."/>
            <person name="Murphy C."/>
            <person name="Pearson M."/>
            <person name="Poon T.W."/>
            <person name="Priest M."/>
            <person name="Roberts A."/>
            <person name="Saif S."/>
            <person name="Shea T."/>
            <person name="Sykes S."/>
            <person name="Wortman J."/>
            <person name="Nusbaum C."/>
            <person name="Birren B."/>
        </authorList>
    </citation>
    <scope>NUCLEOTIDE SEQUENCE [LARGE SCALE GENOMIC DNA]</scope>
    <source>
        <strain evidence="1 2">INRA-310</strain>
    </source>
</reference>
<dbReference type="VEuPathDB" id="FungiDB:PPTG_22952"/>